<gene>
    <name evidence="1" type="ORF">SDC9_91095</name>
</gene>
<accession>A0A644ZUH7</accession>
<organism evidence="1">
    <name type="scientific">bioreactor metagenome</name>
    <dbReference type="NCBI Taxonomy" id="1076179"/>
    <lineage>
        <taxon>unclassified sequences</taxon>
        <taxon>metagenomes</taxon>
        <taxon>ecological metagenomes</taxon>
    </lineage>
</organism>
<comment type="caution">
    <text evidence="1">The sequence shown here is derived from an EMBL/GenBank/DDBJ whole genome shotgun (WGS) entry which is preliminary data.</text>
</comment>
<evidence type="ECO:0000313" key="1">
    <source>
        <dbReference type="EMBL" id="MPM44417.1"/>
    </source>
</evidence>
<dbReference type="AlphaFoldDB" id="A0A644ZUH7"/>
<sequence>MDMTDELCIFFIECVCIDIVLAQYLECQRRYEFLGRSGHRDFNFSARFNEFSDEIGCFIDCDAACYIDGYFLVC</sequence>
<proteinExistence type="predicted"/>
<reference evidence="1" key="1">
    <citation type="submission" date="2019-08" db="EMBL/GenBank/DDBJ databases">
        <authorList>
            <person name="Kucharzyk K."/>
            <person name="Murdoch R.W."/>
            <person name="Higgins S."/>
            <person name="Loffler F."/>
        </authorList>
    </citation>
    <scope>NUCLEOTIDE SEQUENCE</scope>
</reference>
<name>A0A644ZUH7_9ZZZZ</name>
<protein>
    <submittedName>
        <fullName evidence="1">Uncharacterized protein</fullName>
    </submittedName>
</protein>
<dbReference type="EMBL" id="VSSQ01010466">
    <property type="protein sequence ID" value="MPM44417.1"/>
    <property type="molecule type" value="Genomic_DNA"/>
</dbReference>